<keyword evidence="12" id="KW-1185">Reference proteome</keyword>
<accession>A0A510NVH7</accession>
<dbReference type="SMART" id="SM00823">
    <property type="entry name" value="PKS_PP"/>
    <property type="match status" value="2"/>
</dbReference>
<dbReference type="GO" id="GO:0004312">
    <property type="term" value="F:fatty acid synthase activity"/>
    <property type="evidence" value="ECO:0007669"/>
    <property type="project" value="TreeGrafter"/>
</dbReference>
<feature type="domain" description="Ketosynthase family 3 (KS3)" evidence="9">
    <location>
        <begin position="288"/>
        <end position="719"/>
    </location>
</feature>
<dbReference type="SUPFAM" id="SSF55048">
    <property type="entry name" value="Probable ACP-binding domain of malonyl-CoA ACP transacylase"/>
    <property type="match status" value="1"/>
</dbReference>
<dbReference type="PROSITE" id="PS00012">
    <property type="entry name" value="PHOSPHOPANTETHEINE"/>
    <property type="match status" value="2"/>
</dbReference>
<dbReference type="Gene3D" id="3.40.366.10">
    <property type="entry name" value="Malonyl-Coenzyme A Acyl Carrier Protein, domain 2"/>
    <property type="match status" value="1"/>
</dbReference>
<dbReference type="PROSITE" id="PS52019">
    <property type="entry name" value="PKS_MFAS_DH"/>
    <property type="match status" value="1"/>
</dbReference>
<dbReference type="SMART" id="SM00825">
    <property type="entry name" value="PKS_KS"/>
    <property type="match status" value="1"/>
</dbReference>
<feature type="region of interest" description="Disordered" evidence="7">
    <location>
        <begin position="1752"/>
        <end position="1776"/>
    </location>
</feature>
<dbReference type="InterPro" id="IPR001227">
    <property type="entry name" value="Ac_transferase_dom_sf"/>
</dbReference>
<dbReference type="InterPro" id="IPR020841">
    <property type="entry name" value="PKS_Beta-ketoAc_synthase_dom"/>
</dbReference>
<dbReference type="Pfam" id="PF02801">
    <property type="entry name" value="Ketoacyl-synt_C"/>
    <property type="match status" value="1"/>
</dbReference>
<feature type="domain" description="PKS/mFAS DH" evidence="10">
    <location>
        <begin position="1207"/>
        <end position="1512"/>
    </location>
</feature>
<feature type="domain" description="Carrier" evidence="8">
    <location>
        <begin position="1554"/>
        <end position="1631"/>
    </location>
</feature>
<evidence type="ECO:0000259" key="10">
    <source>
        <dbReference type="PROSITE" id="PS52019"/>
    </source>
</evidence>
<feature type="region of interest" description="C-terminal hotdog fold" evidence="6">
    <location>
        <begin position="1367"/>
        <end position="1512"/>
    </location>
</feature>
<dbReference type="InterPro" id="IPR014031">
    <property type="entry name" value="Ketoacyl_synth_C"/>
</dbReference>
<evidence type="ECO:0000313" key="11">
    <source>
        <dbReference type="EMBL" id="GAM36271.1"/>
    </source>
</evidence>
<dbReference type="InterPro" id="IPR029058">
    <property type="entry name" value="AB_hydrolase_fold"/>
</dbReference>
<name>A0A510NVH7_TALPI</name>
<dbReference type="EMBL" id="DF933814">
    <property type="protein sequence ID" value="GAM36271.1"/>
    <property type="molecule type" value="Genomic_DNA"/>
</dbReference>
<dbReference type="PROSITE" id="PS50075">
    <property type="entry name" value="CARRIER"/>
    <property type="match status" value="2"/>
</dbReference>
<dbReference type="PROSITE" id="PS52004">
    <property type="entry name" value="KS3_2"/>
    <property type="match status" value="1"/>
</dbReference>
<dbReference type="PROSITE" id="PS00606">
    <property type="entry name" value="KS3_1"/>
    <property type="match status" value="1"/>
</dbReference>
<evidence type="ECO:0000256" key="3">
    <source>
        <dbReference type="ARBA" id="ARBA00022553"/>
    </source>
</evidence>
<evidence type="ECO:0000256" key="7">
    <source>
        <dbReference type="SAM" id="MobiDB-lite"/>
    </source>
</evidence>
<dbReference type="NCBIfam" id="TIGR04532">
    <property type="entry name" value="PT_fungal_PKS"/>
    <property type="match status" value="1"/>
</dbReference>
<dbReference type="InterPro" id="IPR020806">
    <property type="entry name" value="PKS_PP-bd"/>
</dbReference>
<dbReference type="FunFam" id="3.40.47.10:FF:000031">
    <property type="entry name" value="Sterigmatocystin biosynthesis polyketide synthase"/>
    <property type="match status" value="1"/>
</dbReference>
<evidence type="ECO:0000256" key="2">
    <source>
        <dbReference type="ARBA" id="ARBA00022450"/>
    </source>
</evidence>
<dbReference type="GO" id="GO:0031177">
    <property type="term" value="F:phosphopantetheine binding"/>
    <property type="evidence" value="ECO:0007669"/>
    <property type="project" value="InterPro"/>
</dbReference>
<dbReference type="InterPro" id="IPR016039">
    <property type="entry name" value="Thiolase-like"/>
</dbReference>
<evidence type="ECO:0000256" key="5">
    <source>
        <dbReference type="ARBA" id="ARBA00022737"/>
    </source>
</evidence>
<dbReference type="InterPro" id="IPR030918">
    <property type="entry name" value="PT_fungal_PKS"/>
</dbReference>
<comment type="pathway">
    <text evidence="1">Secondary metabolite biosynthesis.</text>
</comment>
<dbReference type="InterPro" id="IPR032088">
    <property type="entry name" value="SAT"/>
</dbReference>
<dbReference type="Gene3D" id="3.40.50.1820">
    <property type="entry name" value="alpha/beta hydrolase"/>
    <property type="match status" value="1"/>
</dbReference>
<gene>
    <name evidence="11" type="ORF">TCE0_018f05236</name>
</gene>
<dbReference type="GO" id="GO:0044550">
    <property type="term" value="P:secondary metabolite biosynthetic process"/>
    <property type="evidence" value="ECO:0007669"/>
    <property type="project" value="TreeGrafter"/>
</dbReference>
<keyword evidence="5" id="KW-0677">Repeat</keyword>
<feature type="active site" description="Proton acceptor; for dehydratase activity" evidence="6">
    <location>
        <position position="1239"/>
    </location>
</feature>
<dbReference type="InterPro" id="IPR014043">
    <property type="entry name" value="Acyl_transferase_dom"/>
</dbReference>
<evidence type="ECO:0000259" key="8">
    <source>
        <dbReference type="PROSITE" id="PS50075"/>
    </source>
</evidence>
<feature type="compositionally biased region" description="Low complexity" evidence="7">
    <location>
        <begin position="1635"/>
        <end position="1654"/>
    </location>
</feature>
<dbReference type="PANTHER" id="PTHR43775">
    <property type="entry name" value="FATTY ACID SYNTHASE"/>
    <property type="match status" value="1"/>
</dbReference>
<reference evidence="12" key="1">
    <citation type="journal article" date="2015" name="Genome Announc.">
        <title>Draft genome sequence of Talaromyces cellulolyticus strain Y-94, a source of lignocellulosic biomass-degrading enzymes.</title>
        <authorList>
            <person name="Fujii T."/>
            <person name="Koike H."/>
            <person name="Sawayama S."/>
            <person name="Yano S."/>
            <person name="Inoue H."/>
        </authorList>
    </citation>
    <scope>NUCLEOTIDE SEQUENCE [LARGE SCALE GENOMIC DNA]</scope>
    <source>
        <strain evidence="12">Y-94</strain>
    </source>
</reference>
<evidence type="ECO:0000256" key="6">
    <source>
        <dbReference type="PROSITE-ProRule" id="PRU01363"/>
    </source>
</evidence>
<dbReference type="Pfam" id="PF00109">
    <property type="entry name" value="ketoacyl-synt"/>
    <property type="match status" value="1"/>
</dbReference>
<dbReference type="InterPro" id="IPR001031">
    <property type="entry name" value="Thioesterase"/>
</dbReference>
<dbReference type="SUPFAM" id="SSF53901">
    <property type="entry name" value="Thiolase-like"/>
    <property type="match status" value="1"/>
</dbReference>
<feature type="domain" description="Carrier" evidence="8">
    <location>
        <begin position="1674"/>
        <end position="1751"/>
    </location>
</feature>
<dbReference type="CDD" id="cd00833">
    <property type="entry name" value="PKS"/>
    <property type="match status" value="1"/>
</dbReference>
<evidence type="ECO:0008006" key="13">
    <source>
        <dbReference type="Google" id="ProtNLM"/>
    </source>
</evidence>
<dbReference type="Gene3D" id="3.10.129.110">
    <property type="entry name" value="Polyketide synthase dehydratase"/>
    <property type="match status" value="1"/>
</dbReference>
<dbReference type="InterPro" id="IPR016036">
    <property type="entry name" value="Malonyl_transacylase_ACP-bd"/>
</dbReference>
<dbReference type="InterPro" id="IPR042104">
    <property type="entry name" value="PKS_dehydratase_sf"/>
</dbReference>
<proteinExistence type="predicted"/>
<dbReference type="InterPro" id="IPR006162">
    <property type="entry name" value="Ppantetheine_attach_site"/>
</dbReference>
<evidence type="ECO:0000256" key="1">
    <source>
        <dbReference type="ARBA" id="ARBA00005179"/>
    </source>
</evidence>
<dbReference type="GO" id="GO:0004315">
    <property type="term" value="F:3-oxoacyl-[acyl-carrier-protein] synthase activity"/>
    <property type="evidence" value="ECO:0007669"/>
    <property type="project" value="InterPro"/>
</dbReference>
<dbReference type="InterPro" id="IPR016035">
    <property type="entry name" value="Acyl_Trfase/lysoPLipase"/>
</dbReference>
<dbReference type="InterPro" id="IPR009081">
    <property type="entry name" value="PP-bd_ACP"/>
</dbReference>
<keyword evidence="2" id="KW-0596">Phosphopantetheine</keyword>
<dbReference type="SMART" id="SM00827">
    <property type="entry name" value="PKS_AT"/>
    <property type="match status" value="1"/>
</dbReference>
<feature type="active site" description="Proton donor; for dehydratase activity" evidence="6">
    <location>
        <position position="1425"/>
    </location>
</feature>
<dbReference type="Proteomes" id="UP000053095">
    <property type="component" value="Unassembled WGS sequence"/>
</dbReference>
<dbReference type="InterPro" id="IPR036736">
    <property type="entry name" value="ACP-like_sf"/>
</dbReference>
<dbReference type="Gene3D" id="1.10.1200.10">
    <property type="entry name" value="ACP-like"/>
    <property type="match status" value="2"/>
</dbReference>
<evidence type="ECO:0000256" key="4">
    <source>
        <dbReference type="ARBA" id="ARBA00022679"/>
    </source>
</evidence>
<dbReference type="Pfam" id="PF16073">
    <property type="entry name" value="SAT"/>
    <property type="match status" value="1"/>
</dbReference>
<dbReference type="InterPro" id="IPR050091">
    <property type="entry name" value="PKS_NRPS_Biosynth_Enz"/>
</dbReference>
<dbReference type="Pfam" id="PF00698">
    <property type="entry name" value="Acyl_transf_1"/>
    <property type="match status" value="1"/>
</dbReference>
<dbReference type="FunFam" id="3.10.129.110:FF:000001">
    <property type="entry name" value="Sterigmatocystin biosynthesis polyketide synthase"/>
    <property type="match status" value="1"/>
</dbReference>
<keyword evidence="3" id="KW-0597">Phosphoprotein</keyword>
<evidence type="ECO:0000259" key="9">
    <source>
        <dbReference type="PROSITE" id="PS52004"/>
    </source>
</evidence>
<sequence length="2051" mass="223848">MGSTSWAYVFGDQTSEFDSGLRRLLQDKGNSFVTSFLERCSFALRHEVTQLPPSDRRKFPRFTSLISLLSRYRESGPNPALESALTTLYQLGCFINYYGDGGQVYPGLSPSSRPYVSAVSYNGLTISAPPLVLEELIDSELTKNVKPLRVAVNAPFHAPHLYGKEDVDWALGTTSSGSFEGYACRIPVLSSTTGREIAADNFGELLRVAVEEILLKQLCWDKVLDGYSSIVKYSSISTCTIFPVATSASSGLVSALKRAGVSEVLLENVLLDSAKTDRVQSTTGRTEQSKIAIIGLSGRFPDAPSPEHFWDILSQGLDVHREVPPDRWNWKTHVDLTGKKRNTSQVPYGCWIPEPGLFDPRFFNMSPREALQADPGQRLALVTAYEALEMAGFVPDSTPSTQKDRVGIFYGMTSDDYREINSGQDIDTYFIPGGNRAFTPGRINYHFKFSGPSVSVDTACSSSLAAIHMACNSLWKNDCDTAIAGGTNVLTNPDNHAGLDRGHFLSRTGNCNTFDDAADGYCRADGVGTVVLKRLEDAITDNDPIQAVIAGAYTNHSAEAVSMTRPHSGAQAFIFDKLLNEAGVQPNDVSYIEMHGTGTQAGDAVEMTSVLDTFAPDYGRKPEQTLHLGSAKSNIGHGESASGVAALIKVLLMMRKSTIPPHCGIKTKINHNFPTDLKERNVHIAFKPTPWVKPESGLRRCFINNFSAAGGNTALLVEDSPDRFIDSGVNDPRSTYSVAVSARCQASLNNNINNLVDWISKHSSGMKEDEFLAKLSYTTTARRIHHPFRIIVSGTKISEVQEALRAAASRESISPAPSVAPSVGFVFTGQGAQYAGMGKQFLESLSQFRSDVLRFNGIAQSQGFPSFLSLLDGSVPNEELSPVITQLGTTCMQMALANLWLSWDVRPTFVMGHSLGEYAALYVSGALTAFDTIYLCGRRAQLLEEKCKIGTHAMLAVRSALSEITPFLNPGVHEVACINAPGETVISATSQNIDALSEQLVATGIKATKLKVPFAFHSSQVEPILDELINTAKGVKFHKPSIPLVSPLLGEVINENNYEQLGGKYLSRHCRETVNFLAAIEASRHAKLMTDKTVWIEIGSHTICSGMIKSTLGPQANTVASLRRNEDSWKVLSQSLSAVYLAGINIQWKEYHQDFKSSHEVLHLPAYSWDNKNYWLYYKNDFCLTKGDDPLPQTSNATPSRLTISAQKVVESNGDATKATVITETDISDPLLCPVIQGHKVNGIPLCPSSLYADIAQTLAEYLIDNFKPELKGVGLDVADMAVPKPLIYKNAGPQLFRAAATAYWDARQVSMQIYSVTPEGKKMTDHASCIIKFFDTKAAREEWKRNAYLIQRSVDRLFESAANGDSNKLGPGMVYKLFSALVDYDKNYKSMREVILDSEQYEATALVKFQAEAANFHRNPFWIDSIGHITGFTMNANDATDSVNFVYVNHGWDSMRCATKFSADATYRTYVRMQPWQGTIYSGDVYVFEKDEIIAVYGGVKFQGVPRKILNSVLPPPGGAQATKPAAKGTVPAPVAVPKTKPIAKAVKPAAKTTTPSVLVQAFKILAGEVGLSEAELSDDLVFADYGVDSLLALTVTGKFREELNLDFESSIFMDYPTVKDFKGLLMQSATPMDSSESSSESSVFDDSGSASEPPTPGTPGDLVRPIKAGSSAGEDKTLAAIRQTLIDEIGVSADELTEAANLAEMGMDSLLSLTVLGRLREDLGLDLPSEFFIENPTMGQVEQALDLKPKAPARQPESAVLSTPAPLLQPDDLSSKLKHPPATSILLQGSPKTATHTLFLFPDGSGSSTSYATIPKISPDVCVYGLNCPYMKTPEKLNCALQDLTASYVAEIRRRQPKGPYNVGGWSAGGICAYDAVRQLVIEQGETVERIFFLDSPFPIGLEKLPPRLYKFFDDMKIFGDGKTPPPKWLLPHFLAFIDALDMYKAIPFPSNDPKYESRLPKAYLIWAKDGVCGKPGDPRPAPPEDGSRDPREMLWLLNDRTDFGPNGWDTLVGKNKVASIEALPEANHFTMMDGAKASGLSSFIKKAF</sequence>
<dbReference type="InterPro" id="IPR014030">
    <property type="entry name" value="Ketoacyl_synth_N"/>
</dbReference>
<dbReference type="Gene3D" id="3.40.47.10">
    <property type="match status" value="1"/>
</dbReference>
<dbReference type="FunFam" id="3.40.50.1820:FF:000116">
    <property type="entry name" value="Sterigmatocystin biosynthesis polyketide synthase"/>
    <property type="match status" value="1"/>
</dbReference>
<protein>
    <recommendedName>
        <fullName evidence="13">Polyketide synthase</fullName>
    </recommendedName>
</protein>
<keyword evidence="4" id="KW-0808">Transferase</keyword>
<dbReference type="FunFam" id="1.10.1200.10:FF:000011">
    <property type="entry name" value="Sterigmatocystin biosynthesis polyketide synthase"/>
    <property type="match status" value="2"/>
</dbReference>
<dbReference type="PANTHER" id="PTHR43775:SF45">
    <property type="entry name" value="CONIDIAL PIGMENT POLYKETIDE SYNTHASE ALB1"/>
    <property type="match status" value="1"/>
</dbReference>
<dbReference type="Gene3D" id="3.30.70.3290">
    <property type="match status" value="1"/>
</dbReference>
<dbReference type="SUPFAM" id="SSF47336">
    <property type="entry name" value="ACP-like"/>
    <property type="match status" value="2"/>
</dbReference>
<dbReference type="SUPFAM" id="SSF53474">
    <property type="entry name" value="alpha/beta-Hydrolases"/>
    <property type="match status" value="1"/>
</dbReference>
<dbReference type="Pfam" id="PF00975">
    <property type="entry name" value="Thioesterase"/>
    <property type="match status" value="1"/>
</dbReference>
<feature type="region of interest" description="Disordered" evidence="7">
    <location>
        <begin position="1631"/>
        <end position="1672"/>
    </location>
</feature>
<organism evidence="11 12">
    <name type="scientific">Talaromyces pinophilus</name>
    <name type="common">Penicillium pinophilum</name>
    <dbReference type="NCBI Taxonomy" id="128442"/>
    <lineage>
        <taxon>Eukaryota</taxon>
        <taxon>Fungi</taxon>
        <taxon>Dikarya</taxon>
        <taxon>Ascomycota</taxon>
        <taxon>Pezizomycotina</taxon>
        <taxon>Eurotiomycetes</taxon>
        <taxon>Eurotiomycetidae</taxon>
        <taxon>Eurotiales</taxon>
        <taxon>Trichocomaceae</taxon>
        <taxon>Talaromyces</taxon>
        <taxon>Talaromyces sect. Talaromyces</taxon>
    </lineage>
</organism>
<dbReference type="InterPro" id="IPR018201">
    <property type="entry name" value="Ketoacyl_synth_AS"/>
</dbReference>
<dbReference type="Pfam" id="PF00550">
    <property type="entry name" value="PP-binding"/>
    <property type="match status" value="2"/>
</dbReference>
<dbReference type="SUPFAM" id="SSF52151">
    <property type="entry name" value="FabD/lysophospholipase-like"/>
    <property type="match status" value="1"/>
</dbReference>
<feature type="region of interest" description="N-terminal hotdog fold" evidence="6">
    <location>
        <begin position="1207"/>
        <end position="1339"/>
    </location>
</feature>
<dbReference type="FunFam" id="3.40.366.10:FF:000002">
    <property type="entry name" value="Probable polyketide synthase 2"/>
    <property type="match status" value="1"/>
</dbReference>
<dbReference type="GO" id="GO:0006633">
    <property type="term" value="P:fatty acid biosynthetic process"/>
    <property type="evidence" value="ECO:0007669"/>
    <property type="project" value="InterPro"/>
</dbReference>
<evidence type="ECO:0000313" key="12">
    <source>
        <dbReference type="Proteomes" id="UP000053095"/>
    </source>
</evidence>
<dbReference type="InterPro" id="IPR049900">
    <property type="entry name" value="PKS_mFAS_DH"/>
</dbReference>